<evidence type="ECO:0000256" key="3">
    <source>
        <dbReference type="ARBA" id="ARBA00023180"/>
    </source>
</evidence>
<reference evidence="8 9" key="1">
    <citation type="submission" date="2020-04" db="EMBL/GenBank/DDBJ databases">
        <authorList>
            <person name="Wallbank WR R."/>
            <person name="Pardo Diaz C."/>
            <person name="Kozak K."/>
            <person name="Martin S."/>
            <person name="Jiggins C."/>
            <person name="Moest M."/>
            <person name="Warren A I."/>
            <person name="Byers J.R.P. K."/>
            <person name="Montejo-Kovacevich G."/>
            <person name="Yen C E."/>
        </authorList>
    </citation>
    <scope>NUCLEOTIDE SEQUENCE [LARGE SCALE GENOMIC DNA]</scope>
</reference>
<dbReference type="PANTHER" id="PTHR24252:SF7">
    <property type="entry name" value="HYALIN"/>
    <property type="match status" value="1"/>
</dbReference>
<gene>
    <name evidence="8" type="ORF">APLA_LOCUS1984</name>
</gene>
<accession>A0A8S0YZ50</accession>
<dbReference type="InterPro" id="IPR001254">
    <property type="entry name" value="Trypsin_dom"/>
</dbReference>
<dbReference type="InterPro" id="IPR009003">
    <property type="entry name" value="Peptidase_S1_PA"/>
</dbReference>
<dbReference type="CDD" id="cd00190">
    <property type="entry name" value="Tryp_SPc"/>
    <property type="match status" value="1"/>
</dbReference>
<keyword evidence="2" id="KW-1015">Disulfide bond</keyword>
<keyword evidence="9" id="KW-1185">Reference proteome</keyword>
<evidence type="ECO:0000313" key="9">
    <source>
        <dbReference type="Proteomes" id="UP000494106"/>
    </source>
</evidence>
<dbReference type="OrthoDB" id="6339452at2759"/>
<proteinExistence type="inferred from homology"/>
<keyword evidence="5" id="KW-0378">Hydrolase</keyword>
<dbReference type="AlphaFoldDB" id="A0A8S0YZ50"/>
<dbReference type="EMBL" id="CADEBC010000147">
    <property type="protein sequence ID" value="CAB3224480.1"/>
    <property type="molecule type" value="Genomic_DNA"/>
</dbReference>
<dbReference type="Proteomes" id="UP000494106">
    <property type="component" value="Unassembled WGS sequence"/>
</dbReference>
<evidence type="ECO:0000256" key="6">
    <source>
        <dbReference type="SAM" id="SignalP"/>
    </source>
</evidence>
<dbReference type="SMART" id="SM00020">
    <property type="entry name" value="Tryp_SPc"/>
    <property type="match status" value="1"/>
</dbReference>
<dbReference type="PROSITE" id="PS50240">
    <property type="entry name" value="TRYPSIN_DOM"/>
    <property type="match status" value="1"/>
</dbReference>
<comment type="similarity">
    <text evidence="4">Belongs to the peptidase S1 family. CLIP subfamily.</text>
</comment>
<name>A0A8S0YZ50_ARCPL</name>
<evidence type="ECO:0000256" key="1">
    <source>
        <dbReference type="ARBA" id="ARBA00022729"/>
    </source>
</evidence>
<feature type="domain" description="Peptidase S1" evidence="7">
    <location>
        <begin position="164"/>
        <end position="408"/>
    </location>
</feature>
<dbReference type="SMART" id="SM00680">
    <property type="entry name" value="CLIP"/>
    <property type="match status" value="1"/>
</dbReference>
<dbReference type="SUPFAM" id="SSF50494">
    <property type="entry name" value="Trypsin-like serine proteases"/>
    <property type="match status" value="1"/>
</dbReference>
<feature type="chain" id="PRO_5035810988" description="Peptidase S1 domain-containing protein" evidence="6">
    <location>
        <begin position="20"/>
        <end position="409"/>
    </location>
</feature>
<sequence>MILKNILLCCVLVLKGVTGLDEGETCSVAGVDGVCTIITKCPSAIEAIKKKKKPQNCGFLGTTPIVCCVDSANTGTTLRPPVATTQRFSTSTVYIPDTSIYVDDDRIEGCEGLGEMTEKKIGQKAFDKCIDYQAELVYPCEKAVALTGDVSRASHCHHNADELIVGGNDTNLYEFPHMAMLGYGDNEQSIAWLCGGSIISNKYILTAAHCTFARSVGDVKYVLVGAQTRSDANIPSKIHKVKRIIKHPGYKPPSKYNDIALLETEKIIPLSQFVVPACLHIGDTVNDTKVLATGWGHTQYKGSLSEVMQKVIIEKFSTEECSVKYPQNRNMVNGFDPQTQSCYGDRTVSKDTCQGDSGGPIQIKSLRLDCMYVVVGVTSFGRACGFPAEPAIYTKVSHYVPWIESIVWP</sequence>
<keyword evidence="1 6" id="KW-0732">Signal</keyword>
<dbReference type="InterPro" id="IPR022700">
    <property type="entry name" value="CLIP"/>
</dbReference>
<evidence type="ECO:0000256" key="5">
    <source>
        <dbReference type="RuleBase" id="RU363034"/>
    </source>
</evidence>
<dbReference type="GO" id="GO:0006508">
    <property type="term" value="P:proteolysis"/>
    <property type="evidence" value="ECO:0007669"/>
    <property type="project" value="UniProtKB-KW"/>
</dbReference>
<dbReference type="InterPro" id="IPR001314">
    <property type="entry name" value="Peptidase_S1A"/>
</dbReference>
<feature type="signal peptide" evidence="6">
    <location>
        <begin position="1"/>
        <end position="19"/>
    </location>
</feature>
<organism evidence="8 9">
    <name type="scientific">Arctia plantaginis</name>
    <name type="common">Wood tiger moth</name>
    <name type="synonym">Phalaena plantaginis</name>
    <dbReference type="NCBI Taxonomy" id="874455"/>
    <lineage>
        <taxon>Eukaryota</taxon>
        <taxon>Metazoa</taxon>
        <taxon>Ecdysozoa</taxon>
        <taxon>Arthropoda</taxon>
        <taxon>Hexapoda</taxon>
        <taxon>Insecta</taxon>
        <taxon>Pterygota</taxon>
        <taxon>Neoptera</taxon>
        <taxon>Endopterygota</taxon>
        <taxon>Lepidoptera</taxon>
        <taxon>Glossata</taxon>
        <taxon>Ditrysia</taxon>
        <taxon>Noctuoidea</taxon>
        <taxon>Erebidae</taxon>
        <taxon>Arctiinae</taxon>
        <taxon>Arctia</taxon>
    </lineage>
</organism>
<dbReference type="InterPro" id="IPR043504">
    <property type="entry name" value="Peptidase_S1_PA_chymotrypsin"/>
</dbReference>
<keyword evidence="5" id="KW-0645">Protease</keyword>
<dbReference type="Pfam" id="PF00089">
    <property type="entry name" value="Trypsin"/>
    <property type="match status" value="1"/>
</dbReference>
<evidence type="ECO:0000256" key="2">
    <source>
        <dbReference type="ARBA" id="ARBA00023157"/>
    </source>
</evidence>
<evidence type="ECO:0000259" key="7">
    <source>
        <dbReference type="PROSITE" id="PS50240"/>
    </source>
</evidence>
<dbReference type="InterPro" id="IPR018114">
    <property type="entry name" value="TRYPSIN_HIS"/>
</dbReference>
<dbReference type="PRINTS" id="PR00722">
    <property type="entry name" value="CHYMOTRYPSIN"/>
</dbReference>
<protein>
    <recommendedName>
        <fullName evidence="7">Peptidase S1 domain-containing protein</fullName>
    </recommendedName>
</protein>
<keyword evidence="5" id="KW-0720">Serine protease</keyword>
<evidence type="ECO:0000256" key="4">
    <source>
        <dbReference type="ARBA" id="ARBA00024195"/>
    </source>
</evidence>
<dbReference type="PROSITE" id="PS00135">
    <property type="entry name" value="TRYPSIN_SER"/>
    <property type="match status" value="1"/>
</dbReference>
<comment type="caution">
    <text evidence="8">The sequence shown here is derived from an EMBL/GenBank/DDBJ whole genome shotgun (WGS) entry which is preliminary data.</text>
</comment>
<dbReference type="PANTHER" id="PTHR24252">
    <property type="entry name" value="ACROSIN-RELATED"/>
    <property type="match status" value="1"/>
</dbReference>
<keyword evidence="3" id="KW-0325">Glycoprotein</keyword>
<dbReference type="PROSITE" id="PS00134">
    <property type="entry name" value="TRYPSIN_HIS"/>
    <property type="match status" value="1"/>
</dbReference>
<dbReference type="FunFam" id="2.40.10.10:FF:000028">
    <property type="entry name" value="Serine protease easter"/>
    <property type="match status" value="1"/>
</dbReference>
<dbReference type="GO" id="GO:0004252">
    <property type="term" value="F:serine-type endopeptidase activity"/>
    <property type="evidence" value="ECO:0007669"/>
    <property type="project" value="InterPro"/>
</dbReference>
<evidence type="ECO:0000313" key="8">
    <source>
        <dbReference type="EMBL" id="CAB3224480.1"/>
    </source>
</evidence>
<dbReference type="Gene3D" id="2.40.10.10">
    <property type="entry name" value="Trypsin-like serine proteases"/>
    <property type="match status" value="1"/>
</dbReference>
<dbReference type="InterPro" id="IPR033116">
    <property type="entry name" value="TRYPSIN_SER"/>
</dbReference>